<evidence type="ECO:0000313" key="7">
    <source>
        <dbReference type="EMBL" id="ROP91181.1"/>
    </source>
</evidence>
<comment type="caution">
    <text evidence="7">The sequence shown here is derived from an EMBL/GenBank/DDBJ whole genome shotgun (WGS) entry which is preliminary data.</text>
</comment>
<keyword evidence="3" id="KW-0285">Flavoprotein</keyword>
<feature type="binding site" evidence="5">
    <location>
        <position position="226"/>
    </location>
    <ligand>
        <name>FAD</name>
        <dbReference type="ChEBI" id="CHEBI:57692"/>
    </ligand>
</feature>
<dbReference type="RefSeq" id="WP_245978346.1">
    <property type="nucleotide sequence ID" value="NZ_AP019700.1"/>
</dbReference>
<gene>
    <name evidence="7" type="ORF">EDC65_3044</name>
</gene>
<evidence type="ECO:0000256" key="1">
    <source>
        <dbReference type="ARBA" id="ARBA00001974"/>
    </source>
</evidence>
<dbReference type="Pfam" id="PF00732">
    <property type="entry name" value="GMC_oxred_N"/>
    <property type="match status" value="1"/>
</dbReference>
<comment type="similarity">
    <text evidence="2">Belongs to the GMC oxidoreductase family.</text>
</comment>
<feature type="domain" description="Glucose-methanol-choline oxidoreductase N-terminal" evidence="6">
    <location>
        <begin position="260"/>
        <end position="274"/>
    </location>
</feature>
<sequence>MIWDTIVVGAGSAGAVLAARLSEDAGHRVLLLEAGRDYRSAEAPPEMASANPLRIILPPAMQAEWQWPGLFARRTRVQEPKHYWRGRGMGGSSAVNAQIAIRGVPDAFEDWAERGCEGWGWDEVLPYFNRLESDGDHGAARWHGSGGPIPVYRAPREQWGPVDRALADAALGLGYPWNDDLNAPDSSGVACYPINSRDGRRVSTNDAYIEPARGRANLRVQSGALVDRIVFEGKRATAVEAAIGGQMQRFAGRRIILSAGAVHSPAILMRSGVGDPAVLVRFGIPVVHANPHVGRHMLEHPTIRALIRIRPELRPTDIDFRHTNCCVTWTSGMAGGGHNDMIFMAFNHRGFEADDPARAGDGGIATALFQSFSEGEIVLRSRDPAVDPLVEANMLDDERDRIRLRHGVRRLAAITAHSAVSGIAERIGFGFADMLMATAAVLPDDELDQAILAECGDAQHPVSTCRMTAHEDPRGVVDPHCRVRGVEGLWVADAAIMPSDCRANTHLTTVMIGEKVADELKRSPA</sequence>
<evidence type="ECO:0000256" key="2">
    <source>
        <dbReference type="ARBA" id="ARBA00010790"/>
    </source>
</evidence>
<dbReference type="PIRSF" id="PIRSF000137">
    <property type="entry name" value="Alcohol_oxidase"/>
    <property type="match status" value="1"/>
</dbReference>
<dbReference type="GO" id="GO:0016614">
    <property type="term" value="F:oxidoreductase activity, acting on CH-OH group of donors"/>
    <property type="evidence" value="ECO:0007669"/>
    <property type="project" value="InterPro"/>
</dbReference>
<evidence type="ECO:0000256" key="5">
    <source>
        <dbReference type="PIRSR" id="PIRSR000137-2"/>
    </source>
</evidence>
<dbReference type="EMBL" id="RJKX01000014">
    <property type="protein sequence ID" value="ROP91181.1"/>
    <property type="molecule type" value="Genomic_DNA"/>
</dbReference>
<dbReference type="PANTHER" id="PTHR11552">
    <property type="entry name" value="GLUCOSE-METHANOL-CHOLINE GMC OXIDOREDUCTASE"/>
    <property type="match status" value="1"/>
</dbReference>
<proteinExistence type="inferred from homology"/>
<name>A0A3N1LDM0_9PROT</name>
<organism evidence="7 8">
    <name type="scientific">Stella humosa</name>
    <dbReference type="NCBI Taxonomy" id="94"/>
    <lineage>
        <taxon>Bacteria</taxon>
        <taxon>Pseudomonadati</taxon>
        <taxon>Pseudomonadota</taxon>
        <taxon>Alphaproteobacteria</taxon>
        <taxon>Rhodospirillales</taxon>
        <taxon>Stellaceae</taxon>
        <taxon>Stella</taxon>
    </lineage>
</organism>
<keyword evidence="8" id="KW-1185">Reference proteome</keyword>
<reference evidence="7 8" key="1">
    <citation type="submission" date="2018-11" db="EMBL/GenBank/DDBJ databases">
        <title>Genomic Encyclopedia of Type Strains, Phase IV (KMG-IV): sequencing the most valuable type-strain genomes for metagenomic binning, comparative biology and taxonomic classification.</title>
        <authorList>
            <person name="Goeker M."/>
        </authorList>
    </citation>
    <scope>NUCLEOTIDE SEQUENCE [LARGE SCALE GENOMIC DNA]</scope>
    <source>
        <strain evidence="7 8">DSM 5900</strain>
    </source>
</reference>
<comment type="cofactor">
    <cofactor evidence="1 5">
        <name>FAD</name>
        <dbReference type="ChEBI" id="CHEBI:57692"/>
    </cofactor>
</comment>
<dbReference type="Gene3D" id="3.50.50.60">
    <property type="entry name" value="FAD/NAD(P)-binding domain"/>
    <property type="match status" value="1"/>
</dbReference>
<evidence type="ECO:0000259" key="6">
    <source>
        <dbReference type="PROSITE" id="PS00624"/>
    </source>
</evidence>
<dbReference type="InterPro" id="IPR007867">
    <property type="entry name" value="GMC_OxRtase_C"/>
</dbReference>
<protein>
    <submittedName>
        <fullName evidence="7">Choline dehydrogenase</fullName>
    </submittedName>
</protein>
<dbReference type="InterPro" id="IPR012132">
    <property type="entry name" value="GMC_OxRdtase"/>
</dbReference>
<dbReference type="Proteomes" id="UP000278222">
    <property type="component" value="Unassembled WGS sequence"/>
</dbReference>
<dbReference type="SUPFAM" id="SSF54373">
    <property type="entry name" value="FAD-linked reductases, C-terminal domain"/>
    <property type="match status" value="1"/>
</dbReference>
<keyword evidence="4 5" id="KW-0274">FAD</keyword>
<accession>A0A3N1LDM0</accession>
<evidence type="ECO:0000256" key="3">
    <source>
        <dbReference type="ARBA" id="ARBA00022630"/>
    </source>
</evidence>
<evidence type="ECO:0000256" key="4">
    <source>
        <dbReference type="ARBA" id="ARBA00022827"/>
    </source>
</evidence>
<dbReference type="InterPro" id="IPR036188">
    <property type="entry name" value="FAD/NAD-bd_sf"/>
</dbReference>
<dbReference type="Gene3D" id="3.30.410.40">
    <property type="match status" value="1"/>
</dbReference>
<dbReference type="PROSITE" id="PS00624">
    <property type="entry name" value="GMC_OXRED_2"/>
    <property type="match status" value="1"/>
</dbReference>
<dbReference type="InterPro" id="IPR000172">
    <property type="entry name" value="GMC_OxRdtase_N"/>
</dbReference>
<dbReference type="PANTHER" id="PTHR11552:SF147">
    <property type="entry name" value="CHOLINE DEHYDROGENASE, MITOCHONDRIAL"/>
    <property type="match status" value="1"/>
</dbReference>
<dbReference type="SUPFAM" id="SSF51905">
    <property type="entry name" value="FAD/NAD(P)-binding domain"/>
    <property type="match status" value="1"/>
</dbReference>
<dbReference type="GO" id="GO:0050660">
    <property type="term" value="F:flavin adenine dinucleotide binding"/>
    <property type="evidence" value="ECO:0007669"/>
    <property type="project" value="InterPro"/>
</dbReference>
<dbReference type="Pfam" id="PF05199">
    <property type="entry name" value="GMC_oxred_C"/>
    <property type="match status" value="1"/>
</dbReference>
<dbReference type="AlphaFoldDB" id="A0A3N1LDM0"/>
<evidence type="ECO:0000313" key="8">
    <source>
        <dbReference type="Proteomes" id="UP000278222"/>
    </source>
</evidence>